<evidence type="ECO:0000259" key="2">
    <source>
        <dbReference type="PROSITE" id="PS50076"/>
    </source>
</evidence>
<evidence type="ECO:0000256" key="1">
    <source>
        <dbReference type="SAM" id="MobiDB-lite"/>
    </source>
</evidence>
<feature type="domain" description="J" evidence="2">
    <location>
        <begin position="16"/>
        <end position="83"/>
    </location>
</feature>
<dbReference type="PROSITE" id="PS00636">
    <property type="entry name" value="DNAJ_1"/>
    <property type="match status" value="1"/>
</dbReference>
<dbReference type="Pfam" id="PF00226">
    <property type="entry name" value="DnaJ"/>
    <property type="match status" value="1"/>
</dbReference>
<evidence type="ECO:0000313" key="3">
    <source>
        <dbReference type="EMBL" id="KAK0385420.1"/>
    </source>
</evidence>
<reference evidence="3" key="1">
    <citation type="submission" date="2022-10" db="EMBL/GenBank/DDBJ databases">
        <title>Determination and structural analysis of whole genome sequence of Sarocladium strictum F4-1.</title>
        <authorList>
            <person name="Hu L."/>
            <person name="Jiang Y."/>
        </authorList>
    </citation>
    <scope>NUCLEOTIDE SEQUENCE</scope>
    <source>
        <strain evidence="3">F4-1</strain>
    </source>
</reference>
<comment type="caution">
    <text evidence="3">The sequence shown here is derived from an EMBL/GenBank/DDBJ whole genome shotgun (WGS) entry which is preliminary data.</text>
</comment>
<organism evidence="3 4">
    <name type="scientific">Sarocladium strictum</name>
    <name type="common">Black bundle disease fungus</name>
    <name type="synonym">Acremonium strictum</name>
    <dbReference type="NCBI Taxonomy" id="5046"/>
    <lineage>
        <taxon>Eukaryota</taxon>
        <taxon>Fungi</taxon>
        <taxon>Dikarya</taxon>
        <taxon>Ascomycota</taxon>
        <taxon>Pezizomycotina</taxon>
        <taxon>Sordariomycetes</taxon>
        <taxon>Hypocreomycetidae</taxon>
        <taxon>Hypocreales</taxon>
        <taxon>Sarocladiaceae</taxon>
        <taxon>Sarocladium</taxon>
    </lineage>
</organism>
<dbReference type="InterPro" id="IPR036869">
    <property type="entry name" value="J_dom_sf"/>
</dbReference>
<dbReference type="PRINTS" id="PR00625">
    <property type="entry name" value="JDOMAIN"/>
</dbReference>
<dbReference type="PANTHER" id="PTHR44144:SF1">
    <property type="entry name" value="DNAJ HOMOLOG SUBFAMILY C MEMBER 9"/>
    <property type="match status" value="1"/>
</dbReference>
<proteinExistence type="predicted"/>
<evidence type="ECO:0000313" key="4">
    <source>
        <dbReference type="Proteomes" id="UP001175261"/>
    </source>
</evidence>
<dbReference type="PANTHER" id="PTHR44144">
    <property type="entry name" value="DNAJ HOMOLOG SUBFAMILY C MEMBER 9"/>
    <property type="match status" value="1"/>
</dbReference>
<dbReference type="FunFam" id="1.10.287.110:FF:000110">
    <property type="entry name" value="DnaJ domain protein (AFU_orthologue AFUA_2G13210)"/>
    <property type="match status" value="1"/>
</dbReference>
<gene>
    <name evidence="3" type="ORF">NLU13_7896</name>
</gene>
<dbReference type="InterPro" id="IPR018253">
    <property type="entry name" value="DnaJ_domain_CS"/>
</dbReference>
<dbReference type="EMBL" id="JAPDFR010000007">
    <property type="protein sequence ID" value="KAK0385420.1"/>
    <property type="molecule type" value="Genomic_DNA"/>
</dbReference>
<dbReference type="GO" id="GO:0005634">
    <property type="term" value="C:nucleus"/>
    <property type="evidence" value="ECO:0007669"/>
    <property type="project" value="TreeGrafter"/>
</dbReference>
<dbReference type="InterPro" id="IPR056453">
    <property type="entry name" value="HTH_DNAJC9"/>
</dbReference>
<feature type="region of interest" description="Disordered" evidence="1">
    <location>
        <begin position="219"/>
        <end position="303"/>
    </location>
</feature>
<dbReference type="PROSITE" id="PS50076">
    <property type="entry name" value="DNAJ_2"/>
    <property type="match status" value="1"/>
</dbReference>
<dbReference type="GO" id="GO:0005737">
    <property type="term" value="C:cytoplasm"/>
    <property type="evidence" value="ECO:0007669"/>
    <property type="project" value="TreeGrafter"/>
</dbReference>
<dbReference type="AlphaFoldDB" id="A0AA39GDN2"/>
<name>A0AA39GDN2_SARSR</name>
<dbReference type="Proteomes" id="UP001175261">
    <property type="component" value="Unassembled WGS sequence"/>
</dbReference>
<feature type="compositionally biased region" description="Basic and acidic residues" evidence="1">
    <location>
        <begin position="219"/>
        <end position="233"/>
    </location>
</feature>
<dbReference type="Gene3D" id="1.10.287.110">
    <property type="entry name" value="DnaJ domain"/>
    <property type="match status" value="1"/>
</dbReference>
<dbReference type="CDD" id="cd06257">
    <property type="entry name" value="DnaJ"/>
    <property type="match status" value="1"/>
</dbReference>
<protein>
    <recommendedName>
        <fullName evidence="2">J domain-containing protein</fullName>
    </recommendedName>
</protein>
<dbReference type="SMART" id="SM00271">
    <property type="entry name" value="DnaJ"/>
    <property type="match status" value="1"/>
</dbReference>
<keyword evidence="4" id="KW-1185">Reference proteome</keyword>
<dbReference type="InterPro" id="IPR001623">
    <property type="entry name" value="DnaJ_domain"/>
</dbReference>
<sequence length="303" mass="34019">MSDVEDVVDGELASIDPYETLDLERSATADQVKSAYRKAALKNHPDKVADDQKDQAKERFQQIAFAYAILSDPVRRKRYDTTGSTSESIVDAEGFNWSDFYREQFKDAVSEDAIQKFAAKYKGSDEEKDDLLVAFEQCEGDMDQVYETVILSDVLEDDARFRKIIDEAIEKRDVPAFKAYVNESNKKRTARAKQARAEAAEAEEYAKELGVADKLFAKDSGKKKGKKGGKDSSEDALAALIQKRQQDRRQDAEDFLDGVAERWGAKAPVKNKKGKKRAMEEEPSEEAFQAAAARLSKGKKTKN</sequence>
<dbReference type="SUPFAM" id="SSF46565">
    <property type="entry name" value="Chaperone J-domain"/>
    <property type="match status" value="1"/>
</dbReference>
<dbReference type="Pfam" id="PF23302">
    <property type="entry name" value="HTH_DNAJC9"/>
    <property type="match status" value="1"/>
</dbReference>
<dbReference type="GO" id="GO:0031072">
    <property type="term" value="F:heat shock protein binding"/>
    <property type="evidence" value="ECO:0007669"/>
    <property type="project" value="TreeGrafter"/>
</dbReference>
<accession>A0AA39GDN2</accession>
<dbReference type="InterPro" id="IPR052594">
    <property type="entry name" value="J_domain-containing_protein"/>
</dbReference>